<keyword evidence="7" id="KW-1185">Reference proteome</keyword>
<dbReference type="GO" id="GO:0006351">
    <property type="term" value="P:DNA-templated transcription"/>
    <property type="evidence" value="ECO:0007669"/>
    <property type="project" value="TreeGrafter"/>
</dbReference>
<keyword evidence="4" id="KW-0804">Transcription</keyword>
<dbReference type="FunFam" id="3.40.190.290:FF:000001">
    <property type="entry name" value="Transcriptional regulator, LysR family"/>
    <property type="match status" value="1"/>
</dbReference>
<organism evidence="6 7">
    <name type="scientific">Insolitispirillum peregrinum</name>
    <dbReference type="NCBI Taxonomy" id="80876"/>
    <lineage>
        <taxon>Bacteria</taxon>
        <taxon>Pseudomonadati</taxon>
        <taxon>Pseudomonadota</taxon>
        <taxon>Alphaproteobacteria</taxon>
        <taxon>Rhodospirillales</taxon>
        <taxon>Novispirillaceae</taxon>
        <taxon>Insolitispirillum</taxon>
    </lineage>
</organism>
<proteinExistence type="inferred from homology"/>
<evidence type="ECO:0000256" key="3">
    <source>
        <dbReference type="ARBA" id="ARBA00023125"/>
    </source>
</evidence>
<dbReference type="InterPro" id="IPR036388">
    <property type="entry name" value="WH-like_DNA-bd_sf"/>
</dbReference>
<keyword evidence="3" id="KW-0238">DNA-binding</keyword>
<evidence type="ECO:0000313" key="6">
    <source>
        <dbReference type="EMBL" id="SIT20835.1"/>
    </source>
</evidence>
<dbReference type="InterPro" id="IPR036390">
    <property type="entry name" value="WH_DNA-bd_sf"/>
</dbReference>
<dbReference type="FunFam" id="1.10.10.10:FF:000001">
    <property type="entry name" value="LysR family transcriptional regulator"/>
    <property type="match status" value="1"/>
</dbReference>
<evidence type="ECO:0000256" key="4">
    <source>
        <dbReference type="ARBA" id="ARBA00023163"/>
    </source>
</evidence>
<dbReference type="Pfam" id="PF03466">
    <property type="entry name" value="LysR_substrate"/>
    <property type="match status" value="1"/>
</dbReference>
<dbReference type="Pfam" id="PF00126">
    <property type="entry name" value="HTH_1"/>
    <property type="match status" value="1"/>
</dbReference>
<comment type="similarity">
    <text evidence="1">Belongs to the LysR transcriptional regulatory family.</text>
</comment>
<accession>A0A1N7QD99</accession>
<dbReference type="PROSITE" id="PS50931">
    <property type="entry name" value="HTH_LYSR"/>
    <property type="match status" value="1"/>
</dbReference>
<reference evidence="6 7" key="1">
    <citation type="submission" date="2017-01" db="EMBL/GenBank/DDBJ databases">
        <authorList>
            <person name="Mah S.A."/>
            <person name="Swanson W.J."/>
            <person name="Moy G.W."/>
            <person name="Vacquier V.D."/>
        </authorList>
    </citation>
    <scope>NUCLEOTIDE SEQUENCE [LARGE SCALE GENOMIC DNA]</scope>
    <source>
        <strain evidence="6 7">DSM 11589</strain>
    </source>
</reference>
<dbReference type="AlphaFoldDB" id="A0A1N7QD99"/>
<dbReference type="GO" id="GO:0043565">
    <property type="term" value="F:sequence-specific DNA binding"/>
    <property type="evidence" value="ECO:0007669"/>
    <property type="project" value="TreeGrafter"/>
</dbReference>
<dbReference type="InterPro" id="IPR005119">
    <property type="entry name" value="LysR_subst-bd"/>
</dbReference>
<dbReference type="STRING" id="80876.SAMN05421779_1172"/>
<dbReference type="InterPro" id="IPR000847">
    <property type="entry name" value="LysR_HTH_N"/>
</dbReference>
<gene>
    <name evidence="6" type="ORF">SAMN05421779_1172</name>
</gene>
<evidence type="ECO:0000256" key="2">
    <source>
        <dbReference type="ARBA" id="ARBA00023015"/>
    </source>
</evidence>
<protein>
    <submittedName>
        <fullName evidence="6">Transcriptional regulator, LysR family</fullName>
    </submittedName>
</protein>
<dbReference type="PANTHER" id="PTHR30537:SF71">
    <property type="entry name" value="TRANSCRIPTIONAL REGULATORY PROTEIN"/>
    <property type="match status" value="1"/>
</dbReference>
<dbReference type="SUPFAM" id="SSF53850">
    <property type="entry name" value="Periplasmic binding protein-like II"/>
    <property type="match status" value="1"/>
</dbReference>
<evidence type="ECO:0000256" key="1">
    <source>
        <dbReference type="ARBA" id="ARBA00009437"/>
    </source>
</evidence>
<evidence type="ECO:0000313" key="7">
    <source>
        <dbReference type="Proteomes" id="UP000185678"/>
    </source>
</evidence>
<dbReference type="InterPro" id="IPR058163">
    <property type="entry name" value="LysR-type_TF_proteobact-type"/>
</dbReference>
<sequence length="340" mass="37259">MPEDCFDEQGLCAKFTNPARQRYGRSMENRSGEMAVFLTVAETGSFSAAARKLALTPSAVSKVIGRLEDRLGVALFVRSTRTIQMTPEGLTYLERVRPILADIEDAERAVASGEGIEPHGRLRVSASVAFGECCLLPVIPAFLECYPRIELDLSLTDTVIDLVEDRTDIAVRSGALRDSTLKARKLLETRRVVVASPEYLARHGLPQQPHDLLSHRCLRFNFRPALNDWPFRDPVTGETFRLPVTGNAYGNNGVILRQLALSGVGLARLGAFRVADDLAAGRLLPVLEAFNPGDIEQIHAVYVAHAHMALRVRAFVDFFAATLRHGPPSGFLSPFSQPAG</sequence>
<dbReference type="GO" id="GO:0003700">
    <property type="term" value="F:DNA-binding transcription factor activity"/>
    <property type="evidence" value="ECO:0007669"/>
    <property type="project" value="InterPro"/>
</dbReference>
<dbReference type="EMBL" id="FTOA01000017">
    <property type="protein sequence ID" value="SIT20835.1"/>
    <property type="molecule type" value="Genomic_DNA"/>
</dbReference>
<feature type="domain" description="HTH lysR-type" evidence="5">
    <location>
        <begin position="34"/>
        <end position="86"/>
    </location>
</feature>
<dbReference type="PANTHER" id="PTHR30537">
    <property type="entry name" value="HTH-TYPE TRANSCRIPTIONAL REGULATOR"/>
    <property type="match status" value="1"/>
</dbReference>
<name>A0A1N7QD99_9PROT</name>
<dbReference type="SUPFAM" id="SSF46785">
    <property type="entry name" value="Winged helix' DNA-binding domain"/>
    <property type="match status" value="1"/>
</dbReference>
<dbReference type="PRINTS" id="PR00039">
    <property type="entry name" value="HTHLYSR"/>
</dbReference>
<dbReference type="Gene3D" id="1.10.10.10">
    <property type="entry name" value="Winged helix-like DNA-binding domain superfamily/Winged helix DNA-binding domain"/>
    <property type="match status" value="1"/>
</dbReference>
<keyword evidence="2" id="KW-0805">Transcription regulation</keyword>
<dbReference type="Proteomes" id="UP000185678">
    <property type="component" value="Unassembled WGS sequence"/>
</dbReference>
<evidence type="ECO:0000259" key="5">
    <source>
        <dbReference type="PROSITE" id="PS50931"/>
    </source>
</evidence>
<dbReference type="Gene3D" id="3.40.190.290">
    <property type="match status" value="1"/>
</dbReference>